<evidence type="ECO:0000313" key="6">
    <source>
        <dbReference type="Proteomes" id="UP000724874"/>
    </source>
</evidence>
<keyword evidence="2 5" id="KW-0489">Methyltransferase</keyword>
<dbReference type="GO" id="GO:0008757">
    <property type="term" value="F:S-adenosylmethionine-dependent methyltransferase activity"/>
    <property type="evidence" value="ECO:0007669"/>
    <property type="project" value="InterPro"/>
</dbReference>
<evidence type="ECO:0000313" key="5">
    <source>
        <dbReference type="EMBL" id="KAF8885376.1"/>
    </source>
</evidence>
<accession>A0A9P5NEC0</accession>
<comment type="similarity">
    <text evidence="1">Belongs to the methyltransferase superfamily.</text>
</comment>
<dbReference type="PANTHER" id="PTHR44942:SF4">
    <property type="entry name" value="METHYLTRANSFERASE TYPE 11 DOMAIN-CONTAINING PROTEIN"/>
    <property type="match status" value="1"/>
</dbReference>
<keyword evidence="6" id="KW-1185">Reference proteome</keyword>
<feature type="domain" description="Methyltransferase type 11" evidence="4">
    <location>
        <begin position="61"/>
        <end position="164"/>
    </location>
</feature>
<dbReference type="SUPFAM" id="SSF53335">
    <property type="entry name" value="S-adenosyl-L-methionine-dependent methyltransferases"/>
    <property type="match status" value="1"/>
</dbReference>
<keyword evidence="3" id="KW-0808">Transferase</keyword>
<dbReference type="AlphaFoldDB" id="A0A9P5NEC0"/>
<dbReference type="InterPro" id="IPR013216">
    <property type="entry name" value="Methyltransf_11"/>
</dbReference>
<evidence type="ECO:0000256" key="1">
    <source>
        <dbReference type="ARBA" id="ARBA00008361"/>
    </source>
</evidence>
<dbReference type="InterPro" id="IPR051052">
    <property type="entry name" value="Diverse_substrate_MTase"/>
</dbReference>
<sequence length="353" mass="40044">MSLMLEVQVETYTMSTFAKATFNASTYSASRPTYPPQLFEYIFSFHRRGSKLKEAQWQRAVDVGCGTGQATVRLRPFREVIGIDPSHGMLEKARAYAEKLGQENQSNIPKFNFVQGSAEDLSTAISENGSVDLLVAAQAAHWFDWSKVWPETFRVLRRGGTAAFWVYAEFRLPEFPALGPRITTYAQGSDPLKSVGNYFQRPGRTILERHLADVPDPSSFIKGGECEEFQRVYFCGDNVPDFIPKNAPIHPVLMRTEMRWRDLLSYFRTWSALHTYHEKNPDDLKQPADPRFLDEDLANSSEPLDELRAGDIAIRFWKDLREGALKANPNAEVGAEDMVQVEWPVALLLARKG</sequence>
<name>A0A9P5NEC0_GYMJU</name>
<dbReference type="Proteomes" id="UP000724874">
    <property type="component" value="Unassembled WGS sequence"/>
</dbReference>
<dbReference type="Gene3D" id="3.40.50.150">
    <property type="entry name" value="Vaccinia Virus protein VP39"/>
    <property type="match status" value="1"/>
</dbReference>
<evidence type="ECO:0000259" key="4">
    <source>
        <dbReference type="Pfam" id="PF08241"/>
    </source>
</evidence>
<protein>
    <submittedName>
        <fullName evidence="5">S-adenosyl-L-methionine-dependent methyltransferase</fullName>
    </submittedName>
</protein>
<dbReference type="OrthoDB" id="10027013at2759"/>
<dbReference type="CDD" id="cd02440">
    <property type="entry name" value="AdoMet_MTases"/>
    <property type="match status" value="1"/>
</dbReference>
<evidence type="ECO:0000256" key="3">
    <source>
        <dbReference type="ARBA" id="ARBA00022679"/>
    </source>
</evidence>
<proteinExistence type="inferred from homology"/>
<comment type="caution">
    <text evidence="5">The sequence shown here is derived from an EMBL/GenBank/DDBJ whole genome shotgun (WGS) entry which is preliminary data.</text>
</comment>
<dbReference type="PANTHER" id="PTHR44942">
    <property type="entry name" value="METHYLTRANSF_11 DOMAIN-CONTAINING PROTEIN"/>
    <property type="match status" value="1"/>
</dbReference>
<dbReference type="GO" id="GO:0032259">
    <property type="term" value="P:methylation"/>
    <property type="evidence" value="ECO:0007669"/>
    <property type="project" value="UniProtKB-KW"/>
</dbReference>
<dbReference type="EMBL" id="JADNYJ010000102">
    <property type="protein sequence ID" value="KAF8885376.1"/>
    <property type="molecule type" value="Genomic_DNA"/>
</dbReference>
<organism evidence="5 6">
    <name type="scientific">Gymnopilus junonius</name>
    <name type="common">Spectacular rustgill mushroom</name>
    <name type="synonym">Gymnopilus spectabilis subsp. junonius</name>
    <dbReference type="NCBI Taxonomy" id="109634"/>
    <lineage>
        <taxon>Eukaryota</taxon>
        <taxon>Fungi</taxon>
        <taxon>Dikarya</taxon>
        <taxon>Basidiomycota</taxon>
        <taxon>Agaricomycotina</taxon>
        <taxon>Agaricomycetes</taxon>
        <taxon>Agaricomycetidae</taxon>
        <taxon>Agaricales</taxon>
        <taxon>Agaricineae</taxon>
        <taxon>Hymenogastraceae</taxon>
        <taxon>Gymnopilus</taxon>
    </lineage>
</organism>
<gene>
    <name evidence="5" type="ORF">CPB84DRAFT_1788368</name>
</gene>
<reference evidence="5" key="1">
    <citation type="submission" date="2020-11" db="EMBL/GenBank/DDBJ databases">
        <authorList>
            <consortium name="DOE Joint Genome Institute"/>
            <person name="Ahrendt S."/>
            <person name="Riley R."/>
            <person name="Andreopoulos W."/>
            <person name="LaButti K."/>
            <person name="Pangilinan J."/>
            <person name="Ruiz-duenas F.J."/>
            <person name="Barrasa J.M."/>
            <person name="Sanchez-Garcia M."/>
            <person name="Camarero S."/>
            <person name="Miyauchi S."/>
            <person name="Serrano A."/>
            <person name="Linde D."/>
            <person name="Babiker R."/>
            <person name="Drula E."/>
            <person name="Ayuso-Fernandez I."/>
            <person name="Pacheco R."/>
            <person name="Padilla G."/>
            <person name="Ferreira P."/>
            <person name="Barriuso J."/>
            <person name="Kellner H."/>
            <person name="Castanera R."/>
            <person name="Alfaro M."/>
            <person name="Ramirez L."/>
            <person name="Pisabarro A.G."/>
            <person name="Kuo A."/>
            <person name="Tritt A."/>
            <person name="Lipzen A."/>
            <person name="He G."/>
            <person name="Yan M."/>
            <person name="Ng V."/>
            <person name="Cullen D."/>
            <person name="Martin F."/>
            <person name="Rosso M.-N."/>
            <person name="Henrissat B."/>
            <person name="Hibbett D."/>
            <person name="Martinez A.T."/>
            <person name="Grigoriev I.V."/>
        </authorList>
    </citation>
    <scope>NUCLEOTIDE SEQUENCE</scope>
    <source>
        <strain evidence="5">AH 44721</strain>
    </source>
</reference>
<evidence type="ECO:0000256" key="2">
    <source>
        <dbReference type="ARBA" id="ARBA00022603"/>
    </source>
</evidence>
<dbReference type="Pfam" id="PF08241">
    <property type="entry name" value="Methyltransf_11"/>
    <property type="match status" value="1"/>
</dbReference>
<dbReference type="InterPro" id="IPR029063">
    <property type="entry name" value="SAM-dependent_MTases_sf"/>
</dbReference>